<organism evidence="1 2">
    <name type="scientific">Vanilla planifolia</name>
    <name type="common">Vanilla</name>
    <dbReference type="NCBI Taxonomy" id="51239"/>
    <lineage>
        <taxon>Eukaryota</taxon>
        <taxon>Viridiplantae</taxon>
        <taxon>Streptophyta</taxon>
        <taxon>Embryophyta</taxon>
        <taxon>Tracheophyta</taxon>
        <taxon>Spermatophyta</taxon>
        <taxon>Magnoliopsida</taxon>
        <taxon>Liliopsida</taxon>
        <taxon>Asparagales</taxon>
        <taxon>Orchidaceae</taxon>
        <taxon>Vanilloideae</taxon>
        <taxon>Vanilleae</taxon>
        <taxon>Vanilla</taxon>
    </lineage>
</organism>
<accession>A0A835QQ82</accession>
<dbReference type="AlphaFoldDB" id="A0A835QQ82"/>
<sequence>MAIPKGPSSAVDTWSGQRFSTVRFEELRMKQQMVWELYRCSVEFGCFTSGFNVLLLDAAL</sequence>
<gene>
    <name evidence="1" type="ORF">HPP92_015841</name>
</gene>
<dbReference type="EMBL" id="JADCNL010000007">
    <property type="protein sequence ID" value="KAG0473984.1"/>
    <property type="molecule type" value="Genomic_DNA"/>
</dbReference>
<name>A0A835QQ82_VANPL</name>
<comment type="caution">
    <text evidence="1">The sequence shown here is derived from an EMBL/GenBank/DDBJ whole genome shotgun (WGS) entry which is preliminary data.</text>
</comment>
<reference evidence="1 2" key="1">
    <citation type="journal article" date="2020" name="Nat. Food">
        <title>A phased Vanilla planifolia genome enables genetic improvement of flavour and production.</title>
        <authorList>
            <person name="Hasing T."/>
            <person name="Tang H."/>
            <person name="Brym M."/>
            <person name="Khazi F."/>
            <person name="Huang T."/>
            <person name="Chambers A.H."/>
        </authorList>
    </citation>
    <scope>NUCLEOTIDE SEQUENCE [LARGE SCALE GENOMIC DNA]</scope>
    <source>
        <tissue evidence="1">Leaf</tissue>
    </source>
</reference>
<keyword evidence="2" id="KW-1185">Reference proteome</keyword>
<evidence type="ECO:0000313" key="2">
    <source>
        <dbReference type="Proteomes" id="UP000636800"/>
    </source>
</evidence>
<dbReference type="Proteomes" id="UP000636800">
    <property type="component" value="Chromosome 7"/>
</dbReference>
<protein>
    <submittedName>
        <fullName evidence="1">Uncharacterized protein</fullName>
    </submittedName>
</protein>
<evidence type="ECO:0000313" key="1">
    <source>
        <dbReference type="EMBL" id="KAG0473984.1"/>
    </source>
</evidence>
<proteinExistence type="predicted"/>